<dbReference type="AlphaFoldDB" id="A0A3N0Z2G8"/>
<proteinExistence type="predicted"/>
<feature type="chain" id="PRO_5018328301" description="Secreted protein" evidence="1">
    <location>
        <begin position="20"/>
        <end position="88"/>
    </location>
</feature>
<sequence>MQIVSAVLLLFCLHKPCKVLRSGAVSRRRITELLGCDKALVSFTHPSLRTIKTLFIFFRTCCSPSLHIKPSLDLPCEGRMYIGLLELG</sequence>
<name>A0A3N0Z2G8_ANAGA</name>
<evidence type="ECO:0000313" key="2">
    <source>
        <dbReference type="EMBL" id="ROL52334.1"/>
    </source>
</evidence>
<comment type="caution">
    <text evidence="2">The sequence shown here is derived from an EMBL/GenBank/DDBJ whole genome shotgun (WGS) entry which is preliminary data.</text>
</comment>
<gene>
    <name evidence="2" type="ORF">DPX16_18702</name>
</gene>
<protein>
    <recommendedName>
        <fullName evidence="4">Secreted protein</fullName>
    </recommendedName>
</protein>
<feature type="signal peptide" evidence="1">
    <location>
        <begin position="1"/>
        <end position="19"/>
    </location>
</feature>
<evidence type="ECO:0008006" key="4">
    <source>
        <dbReference type="Google" id="ProtNLM"/>
    </source>
</evidence>
<keyword evidence="3" id="KW-1185">Reference proteome</keyword>
<evidence type="ECO:0000313" key="3">
    <source>
        <dbReference type="Proteomes" id="UP000281406"/>
    </source>
</evidence>
<reference evidence="2 3" key="1">
    <citation type="submission" date="2018-10" db="EMBL/GenBank/DDBJ databases">
        <title>Genome assembly for a Yunnan-Guizhou Plateau 3E fish, Anabarilius grahami (Regan), and its evolutionary and genetic applications.</title>
        <authorList>
            <person name="Jiang W."/>
        </authorList>
    </citation>
    <scope>NUCLEOTIDE SEQUENCE [LARGE SCALE GENOMIC DNA]</scope>
    <source>
        <strain evidence="2">AG-KIZ</strain>
        <tissue evidence="2">Muscle</tissue>
    </source>
</reference>
<organism evidence="2 3">
    <name type="scientific">Anabarilius grahami</name>
    <name type="common">Kanglang fish</name>
    <name type="synonym">Barilius grahami</name>
    <dbReference type="NCBI Taxonomy" id="495550"/>
    <lineage>
        <taxon>Eukaryota</taxon>
        <taxon>Metazoa</taxon>
        <taxon>Chordata</taxon>
        <taxon>Craniata</taxon>
        <taxon>Vertebrata</taxon>
        <taxon>Euteleostomi</taxon>
        <taxon>Actinopterygii</taxon>
        <taxon>Neopterygii</taxon>
        <taxon>Teleostei</taxon>
        <taxon>Ostariophysi</taxon>
        <taxon>Cypriniformes</taxon>
        <taxon>Xenocyprididae</taxon>
        <taxon>Xenocypridinae</taxon>
        <taxon>Xenocypridinae incertae sedis</taxon>
        <taxon>Anabarilius</taxon>
    </lineage>
</organism>
<evidence type="ECO:0000256" key="1">
    <source>
        <dbReference type="SAM" id="SignalP"/>
    </source>
</evidence>
<dbReference type="EMBL" id="RJVU01016332">
    <property type="protein sequence ID" value="ROL52334.1"/>
    <property type="molecule type" value="Genomic_DNA"/>
</dbReference>
<keyword evidence="1" id="KW-0732">Signal</keyword>
<dbReference type="Proteomes" id="UP000281406">
    <property type="component" value="Unassembled WGS sequence"/>
</dbReference>
<accession>A0A3N0Z2G8</accession>